<dbReference type="EC" id="6.3.2.31" evidence="9"/>
<gene>
    <name evidence="9" type="primary">cofE</name>
    <name evidence="9" type="ORF">C6Y53_09625</name>
</gene>
<name>A0A2S0MQ18_9RHOB</name>
<evidence type="ECO:0000256" key="5">
    <source>
        <dbReference type="ARBA" id="ARBA00022958"/>
    </source>
</evidence>
<dbReference type="Proteomes" id="UP000237655">
    <property type="component" value="Chromosome"/>
</dbReference>
<evidence type="ECO:0000256" key="7">
    <source>
        <dbReference type="ARBA" id="ARBA00023211"/>
    </source>
</evidence>
<dbReference type="RefSeq" id="WP_106472255.1">
    <property type="nucleotide sequence ID" value="NZ_CP027665.1"/>
</dbReference>
<dbReference type="GO" id="GO:0046872">
    <property type="term" value="F:metal ion binding"/>
    <property type="evidence" value="ECO:0007669"/>
    <property type="project" value="UniProtKB-KW"/>
</dbReference>
<keyword evidence="1 9" id="KW-0436">Ligase</keyword>
<feature type="domain" description="Coenzyme F420:L-glutamate ligase-like" evidence="8">
    <location>
        <begin position="13"/>
        <end position="234"/>
    </location>
</feature>
<dbReference type="SUPFAM" id="SSF144010">
    <property type="entry name" value="CofE-like"/>
    <property type="match status" value="1"/>
</dbReference>
<dbReference type="PANTHER" id="PTHR47917:SF1">
    <property type="entry name" value="COENZYME F420:L-GLUTAMATE LIGASE"/>
    <property type="match status" value="1"/>
</dbReference>
<dbReference type="NCBIfam" id="TIGR01916">
    <property type="entry name" value="F420_cofE"/>
    <property type="match status" value="1"/>
</dbReference>
<dbReference type="AlphaFoldDB" id="A0A2S0MQ18"/>
<evidence type="ECO:0000259" key="8">
    <source>
        <dbReference type="Pfam" id="PF01996"/>
    </source>
</evidence>
<keyword evidence="4" id="KW-0460">Magnesium</keyword>
<dbReference type="EMBL" id="CP027665">
    <property type="protein sequence ID" value="AVO37937.1"/>
    <property type="molecule type" value="Genomic_DNA"/>
</dbReference>
<sequence>MTGAVQITAVAGIPDIAPGDDLAAILGDCLDAAGMALRDGDILCIAHKVFSKAEGCIIDLASVTPSEQARDLAGQLNKDPRKVEVVLGQSRRVVRSFRRPNQDEGTIICEHRLGFISANAAVDESNAGAAGTVITLPDDPDASAGRLGVALEARFGCTIGVVMTDTFGRPWRLGQVNVAIGLHRVPATRPDIGGTDAWGRPLLVTEPAFSDELAAASGLVVQKAAKTPVVLMRGLGWEPAKTTSARDIIRASGEDVFR</sequence>
<protein>
    <submittedName>
        <fullName evidence="9">Coenzyme F420-0:L-glutamate ligase</fullName>
        <ecNumber evidence="9">6.3.2.31</ecNumber>
    </submittedName>
</protein>
<dbReference type="Gene3D" id="3.90.1660.10">
    <property type="entry name" value="CofE-like domain"/>
    <property type="match status" value="1"/>
</dbReference>
<evidence type="ECO:0000256" key="4">
    <source>
        <dbReference type="ARBA" id="ARBA00022842"/>
    </source>
</evidence>
<dbReference type="KEGG" id="thas:C6Y53_09625"/>
<evidence type="ECO:0000256" key="3">
    <source>
        <dbReference type="ARBA" id="ARBA00022741"/>
    </source>
</evidence>
<dbReference type="InterPro" id="IPR008225">
    <property type="entry name" value="F420-0_g-glutamyl_ligase"/>
</dbReference>
<dbReference type="Pfam" id="PF01996">
    <property type="entry name" value="F420_ligase"/>
    <property type="match status" value="1"/>
</dbReference>
<evidence type="ECO:0000256" key="1">
    <source>
        <dbReference type="ARBA" id="ARBA00022598"/>
    </source>
</evidence>
<dbReference type="Gene3D" id="3.30.1330.100">
    <property type="entry name" value="CofE-like"/>
    <property type="match status" value="1"/>
</dbReference>
<keyword evidence="7" id="KW-0464">Manganese</keyword>
<evidence type="ECO:0000313" key="10">
    <source>
        <dbReference type="Proteomes" id="UP000237655"/>
    </source>
</evidence>
<dbReference type="InterPro" id="IPR002847">
    <property type="entry name" value="F420-0_gamma-glut_ligase-dom"/>
</dbReference>
<evidence type="ECO:0000256" key="6">
    <source>
        <dbReference type="ARBA" id="ARBA00023134"/>
    </source>
</evidence>
<proteinExistence type="predicted"/>
<evidence type="ECO:0000256" key="2">
    <source>
        <dbReference type="ARBA" id="ARBA00022723"/>
    </source>
</evidence>
<keyword evidence="5" id="KW-0630">Potassium</keyword>
<keyword evidence="3" id="KW-0547">Nucleotide-binding</keyword>
<keyword evidence="10" id="KW-1185">Reference proteome</keyword>
<reference evidence="10" key="1">
    <citation type="submission" date="2018-03" db="EMBL/GenBank/DDBJ databases">
        <title>Genomic analysis of the strain SH-1 isolated from shrimp intestine.</title>
        <authorList>
            <person name="Kim Y.-S."/>
            <person name="Kim S.-E."/>
            <person name="Kim K.-H."/>
        </authorList>
    </citation>
    <scope>NUCLEOTIDE SEQUENCE [LARGE SCALE GENOMIC DNA]</scope>
    <source>
        <strain evidence="10">SH-1</strain>
    </source>
</reference>
<accession>A0A2S0MQ18</accession>
<keyword evidence="2" id="KW-0479">Metal-binding</keyword>
<evidence type="ECO:0000313" key="9">
    <source>
        <dbReference type="EMBL" id="AVO37937.1"/>
    </source>
</evidence>
<dbReference type="GO" id="GO:0052618">
    <property type="term" value="F:coenzyme F420-0:L-glutamate ligase activity"/>
    <property type="evidence" value="ECO:0007669"/>
    <property type="project" value="UniProtKB-EC"/>
</dbReference>
<organism evidence="9 10">
    <name type="scientific">Pukyongiella litopenaei</name>
    <dbReference type="NCBI Taxonomy" id="2605946"/>
    <lineage>
        <taxon>Bacteria</taxon>
        <taxon>Pseudomonadati</taxon>
        <taxon>Pseudomonadota</taxon>
        <taxon>Alphaproteobacteria</taxon>
        <taxon>Rhodobacterales</taxon>
        <taxon>Paracoccaceae</taxon>
        <taxon>Pukyongiella</taxon>
    </lineage>
</organism>
<dbReference type="GO" id="GO:0005525">
    <property type="term" value="F:GTP binding"/>
    <property type="evidence" value="ECO:0007669"/>
    <property type="project" value="UniProtKB-KW"/>
</dbReference>
<dbReference type="PANTHER" id="PTHR47917">
    <property type="match status" value="1"/>
</dbReference>
<keyword evidence="6" id="KW-0342">GTP-binding</keyword>